<feature type="region of interest" description="Disordered" evidence="2">
    <location>
        <begin position="487"/>
        <end position="506"/>
    </location>
</feature>
<feature type="compositionally biased region" description="Polar residues" evidence="2">
    <location>
        <begin position="102"/>
        <end position="111"/>
    </location>
</feature>
<feature type="compositionally biased region" description="Polar residues" evidence="2">
    <location>
        <begin position="382"/>
        <end position="401"/>
    </location>
</feature>
<dbReference type="InterPro" id="IPR000082">
    <property type="entry name" value="SEA_dom"/>
</dbReference>
<comment type="caution">
    <text evidence="6">The sequence shown here is derived from an EMBL/GenBank/DDBJ whole genome shotgun (WGS) entry which is preliminary data.</text>
</comment>
<dbReference type="CDD" id="cd00054">
    <property type="entry name" value="EGF_CA"/>
    <property type="match status" value="1"/>
</dbReference>
<dbReference type="OMA" id="TQIHTTE"/>
<feature type="transmembrane region" description="Helical" evidence="3">
    <location>
        <begin position="769"/>
        <end position="795"/>
    </location>
</feature>
<feature type="compositionally biased region" description="Polar residues" evidence="2">
    <location>
        <begin position="1"/>
        <end position="51"/>
    </location>
</feature>
<evidence type="ECO:0000259" key="4">
    <source>
        <dbReference type="PROSITE" id="PS50024"/>
    </source>
</evidence>
<evidence type="ECO:0000256" key="1">
    <source>
        <dbReference type="PROSITE-ProRule" id="PRU00076"/>
    </source>
</evidence>
<evidence type="ECO:0000259" key="5">
    <source>
        <dbReference type="PROSITE" id="PS50026"/>
    </source>
</evidence>
<feature type="compositionally biased region" description="Low complexity" evidence="2">
    <location>
        <begin position="183"/>
        <end position="208"/>
    </location>
</feature>
<evidence type="ECO:0000256" key="2">
    <source>
        <dbReference type="SAM" id="MobiDB-lite"/>
    </source>
</evidence>
<proteinExistence type="predicted"/>
<dbReference type="GO" id="GO:0071944">
    <property type="term" value="C:cell periphery"/>
    <property type="evidence" value="ECO:0007669"/>
    <property type="project" value="UniProtKB-ARBA"/>
</dbReference>
<keyword evidence="3" id="KW-0472">Membrane</keyword>
<evidence type="ECO:0000313" key="7">
    <source>
        <dbReference type="Proteomes" id="UP000288216"/>
    </source>
</evidence>
<dbReference type="PROSITE" id="PS50024">
    <property type="entry name" value="SEA"/>
    <property type="match status" value="1"/>
</dbReference>
<feature type="compositionally biased region" description="Low complexity" evidence="2">
    <location>
        <begin position="112"/>
        <end position="123"/>
    </location>
</feature>
<keyword evidence="3" id="KW-0812">Transmembrane</keyword>
<dbReference type="OrthoDB" id="7493297at2759"/>
<name>A0A401PWI5_SCYTO</name>
<dbReference type="Proteomes" id="UP000288216">
    <property type="component" value="Unassembled WGS sequence"/>
</dbReference>
<evidence type="ECO:0000313" key="6">
    <source>
        <dbReference type="EMBL" id="GCB77491.1"/>
    </source>
</evidence>
<dbReference type="EMBL" id="BFAA01016827">
    <property type="protein sequence ID" value="GCB77491.1"/>
    <property type="molecule type" value="Genomic_DNA"/>
</dbReference>
<evidence type="ECO:0008006" key="8">
    <source>
        <dbReference type="Google" id="ProtNLM"/>
    </source>
</evidence>
<reference evidence="6 7" key="1">
    <citation type="journal article" date="2018" name="Nat. Ecol. Evol.">
        <title>Shark genomes provide insights into elasmobranch evolution and the origin of vertebrates.</title>
        <authorList>
            <person name="Hara Y"/>
            <person name="Yamaguchi K"/>
            <person name="Onimaru K"/>
            <person name="Kadota M"/>
            <person name="Koyanagi M"/>
            <person name="Keeley SD"/>
            <person name="Tatsumi K"/>
            <person name="Tanaka K"/>
            <person name="Motone F"/>
            <person name="Kageyama Y"/>
            <person name="Nozu R"/>
            <person name="Adachi N"/>
            <person name="Nishimura O"/>
            <person name="Nakagawa R"/>
            <person name="Tanegashima C"/>
            <person name="Kiyatake I"/>
            <person name="Matsumoto R"/>
            <person name="Murakumo K"/>
            <person name="Nishida K"/>
            <person name="Terakita A"/>
            <person name="Kuratani S"/>
            <person name="Sato K"/>
            <person name="Hyodo S Kuraku.S."/>
        </authorList>
    </citation>
    <scope>NUCLEOTIDE SEQUENCE [LARGE SCALE GENOMIC DNA]</scope>
</reference>
<feature type="non-terminal residue" evidence="6">
    <location>
        <position position="1"/>
    </location>
</feature>
<feature type="compositionally biased region" description="Low complexity" evidence="2">
    <location>
        <begin position="52"/>
        <end position="100"/>
    </location>
</feature>
<organism evidence="6 7">
    <name type="scientific">Scyliorhinus torazame</name>
    <name type="common">Cloudy catshark</name>
    <name type="synonym">Catulus torazame</name>
    <dbReference type="NCBI Taxonomy" id="75743"/>
    <lineage>
        <taxon>Eukaryota</taxon>
        <taxon>Metazoa</taxon>
        <taxon>Chordata</taxon>
        <taxon>Craniata</taxon>
        <taxon>Vertebrata</taxon>
        <taxon>Chondrichthyes</taxon>
        <taxon>Elasmobranchii</taxon>
        <taxon>Galeomorphii</taxon>
        <taxon>Galeoidea</taxon>
        <taxon>Carcharhiniformes</taxon>
        <taxon>Scyliorhinidae</taxon>
        <taxon>Scyliorhinus</taxon>
    </lineage>
</organism>
<feature type="region of interest" description="Disordered" evidence="2">
    <location>
        <begin position="355"/>
        <end position="482"/>
    </location>
</feature>
<keyword evidence="7" id="KW-1185">Reference proteome</keyword>
<keyword evidence="1" id="KW-0245">EGF-like domain</keyword>
<sequence>TQVSSQTGSPSETSPVTTQLSSVAESSAETQPINTPVSLKSEFSSSTRTKMTQVSLVTESSEVSTPTAARVSSITENSPEPSPTTTHTSLSQSSSQSHPIVTQVSSQTEFASETSSGSSQLSSVTNYSSQSHPTMTRGSSKTAMATQVPSTPESSSEMQTPSTLLSSVTETSFQTDLASTNVSAGTTSSSETGTLPSHVSSVSEASSEQHQTTILPFITENSAHTMPHSVQISLITETSSVANRMTTQVASNSASSSENLPTHSQISSVPQTVSAPHDVSIQESTSHTTAIPIQPTVTSAGVYVKSTQVASITATKISSSVSSSRSFSSGFTSKQLPIVTEQFSPSAFQSTITSEATFPSQQPSTAVTSTSSNVTANMATSHSSTSPFDSTIGSQKPSSMPISVFPAHRTSPSQSHLMTTPKEGSSLAQSTSHSVSVPQRSTSSKPKESTQSQPDRSSTKPLISSTTLKKKRSTTLYPSVETTSAQIHPVSSANSTLPITSHPMPTNSTLSPTMDYCSKCTCLNGGMCNSSATTEDHCVCHCPPFTFGEHCQNGDNNTHALLSPNTPQREVSLSFWINKTWDKMLENTTSAAYKNLTGSLTSLLTPLYKKASPRHFHKVVINELREGSIVANSSGLYNYSNNQAEINYLNNDLTTTLLSIVNTSERLKNLTESVGNTVTLTRVYAPVPPIKNITELNITCALSFDKYRANCSNGNHCICEGPCKRNLGICSHNGQCFNQAGGSVCECYPQTFYQYTGTYCETFIRNSRFYGVLFGVLAAGLLLLIVIIIAIIFCCRRKRSWRTDHRDSVKWYSIDEEYFRFPQTDLTAVTPTLNAGKPLGRRRGKYSLDEHLTFEDDFGPGVWRPNLDKVDTGAEIRAKRPELVVPSPNEQ</sequence>
<feature type="domain" description="EGF-like" evidence="5">
    <location>
        <begin position="720"/>
        <end position="761"/>
    </location>
</feature>
<accession>A0A401PWI5</accession>
<feature type="compositionally biased region" description="Polar residues" evidence="2">
    <location>
        <begin position="410"/>
        <end position="461"/>
    </location>
</feature>
<protein>
    <recommendedName>
        <fullName evidence="8">EGF-like domain-containing protein</fullName>
    </recommendedName>
</protein>
<dbReference type="PROSITE" id="PS50026">
    <property type="entry name" value="EGF_3"/>
    <property type="match status" value="1"/>
</dbReference>
<keyword evidence="3" id="KW-1133">Transmembrane helix</keyword>
<comment type="caution">
    <text evidence="1">Lacks conserved residue(s) required for the propagation of feature annotation.</text>
</comment>
<feature type="compositionally biased region" description="Polar residues" evidence="2">
    <location>
        <begin position="124"/>
        <end position="182"/>
    </location>
</feature>
<evidence type="ECO:0000256" key="3">
    <source>
        <dbReference type="SAM" id="Phobius"/>
    </source>
</evidence>
<dbReference type="AlphaFoldDB" id="A0A401PWI5"/>
<feature type="domain" description="SEA" evidence="4">
    <location>
        <begin position="567"/>
        <end position="684"/>
    </location>
</feature>
<feature type="region of interest" description="Disordered" evidence="2">
    <location>
        <begin position="1"/>
        <end position="208"/>
    </location>
</feature>
<dbReference type="Pfam" id="PF01390">
    <property type="entry name" value="SEA"/>
    <property type="match status" value="1"/>
</dbReference>
<gene>
    <name evidence="6" type="ORF">scyTo_0020580</name>
</gene>
<dbReference type="InterPro" id="IPR000742">
    <property type="entry name" value="EGF"/>
</dbReference>
<dbReference type="PROSITE" id="PS00022">
    <property type="entry name" value="EGF_1"/>
    <property type="match status" value="1"/>
</dbReference>
<feature type="compositionally biased region" description="Low complexity" evidence="2">
    <location>
        <begin position="364"/>
        <end position="381"/>
    </location>
</feature>